<dbReference type="InterPro" id="IPR006680">
    <property type="entry name" value="Amidohydro-rel"/>
</dbReference>
<organism evidence="3 4">
    <name type="scientific">Anatilimnocola aggregata</name>
    <dbReference type="NCBI Taxonomy" id="2528021"/>
    <lineage>
        <taxon>Bacteria</taxon>
        <taxon>Pseudomonadati</taxon>
        <taxon>Planctomycetota</taxon>
        <taxon>Planctomycetia</taxon>
        <taxon>Pirellulales</taxon>
        <taxon>Pirellulaceae</taxon>
        <taxon>Anatilimnocola</taxon>
    </lineage>
</organism>
<evidence type="ECO:0000256" key="1">
    <source>
        <dbReference type="ARBA" id="ARBA00038310"/>
    </source>
</evidence>
<evidence type="ECO:0000313" key="3">
    <source>
        <dbReference type="EMBL" id="QDU25353.1"/>
    </source>
</evidence>
<dbReference type="InterPro" id="IPR032466">
    <property type="entry name" value="Metal_Hydrolase"/>
</dbReference>
<dbReference type="PANTHER" id="PTHR43569">
    <property type="entry name" value="AMIDOHYDROLASE"/>
    <property type="match status" value="1"/>
</dbReference>
<dbReference type="PANTHER" id="PTHR43569:SF2">
    <property type="entry name" value="AMIDOHYDROLASE-RELATED DOMAIN-CONTAINING PROTEIN"/>
    <property type="match status" value="1"/>
</dbReference>
<dbReference type="Gene3D" id="3.20.20.140">
    <property type="entry name" value="Metal-dependent hydrolases"/>
    <property type="match status" value="1"/>
</dbReference>
<reference evidence="3 4" key="1">
    <citation type="submission" date="2019-02" db="EMBL/GenBank/DDBJ databases">
        <title>Deep-cultivation of Planctomycetes and their phenomic and genomic characterization uncovers novel biology.</title>
        <authorList>
            <person name="Wiegand S."/>
            <person name="Jogler M."/>
            <person name="Boedeker C."/>
            <person name="Pinto D."/>
            <person name="Vollmers J."/>
            <person name="Rivas-Marin E."/>
            <person name="Kohn T."/>
            <person name="Peeters S.H."/>
            <person name="Heuer A."/>
            <person name="Rast P."/>
            <person name="Oberbeckmann S."/>
            <person name="Bunk B."/>
            <person name="Jeske O."/>
            <person name="Meyerdierks A."/>
            <person name="Storesund J.E."/>
            <person name="Kallscheuer N."/>
            <person name="Luecker S."/>
            <person name="Lage O.M."/>
            <person name="Pohl T."/>
            <person name="Merkel B.J."/>
            <person name="Hornburger P."/>
            <person name="Mueller R.-W."/>
            <person name="Bruemmer F."/>
            <person name="Labrenz M."/>
            <person name="Spormann A.M."/>
            <person name="Op den Camp H."/>
            <person name="Overmann J."/>
            <person name="Amann R."/>
            <person name="Jetten M.S.M."/>
            <person name="Mascher T."/>
            <person name="Medema M.H."/>
            <person name="Devos D.P."/>
            <person name="Kaster A.-K."/>
            <person name="Ovreas L."/>
            <person name="Rohde M."/>
            <person name="Galperin M.Y."/>
            <person name="Jogler C."/>
        </authorList>
    </citation>
    <scope>NUCLEOTIDE SEQUENCE [LARGE SCALE GENOMIC DNA]</scope>
    <source>
        <strain evidence="3 4">ETA_A8</strain>
    </source>
</reference>
<feature type="domain" description="Amidohydrolase-related" evidence="2">
    <location>
        <begin position="5"/>
        <end position="295"/>
    </location>
</feature>
<proteinExistence type="inferred from homology"/>
<name>A0A517Y528_9BACT</name>
<keyword evidence="4" id="KW-1185">Reference proteome</keyword>
<dbReference type="Proteomes" id="UP000315017">
    <property type="component" value="Chromosome"/>
</dbReference>
<evidence type="ECO:0000259" key="2">
    <source>
        <dbReference type="Pfam" id="PF04909"/>
    </source>
</evidence>
<comment type="similarity">
    <text evidence="1">Belongs to the metallo-dependent hydrolases superfamily.</text>
</comment>
<accession>A0A517Y528</accession>
<gene>
    <name evidence="3" type="ORF">ETAA8_04190</name>
</gene>
<dbReference type="SUPFAM" id="SSF51556">
    <property type="entry name" value="Metallo-dependent hydrolases"/>
    <property type="match status" value="1"/>
</dbReference>
<dbReference type="EMBL" id="CP036274">
    <property type="protein sequence ID" value="QDU25353.1"/>
    <property type="molecule type" value="Genomic_DNA"/>
</dbReference>
<dbReference type="GO" id="GO:0016787">
    <property type="term" value="F:hydrolase activity"/>
    <property type="evidence" value="ECO:0007669"/>
    <property type="project" value="UniProtKB-KW"/>
</dbReference>
<sequence length="295" mass="32481">MLPLIDCHQHLWDVTKFKLPWLPASGVLARSYVLDDYRQAIVGTGIDRSVYMEVDVAPEQQTAEAEHLIAICKSGTAPTVGAVISGRPGDEAAFKKYIAQFKDSPQIKGVRQVLHGDSTPAGFCLSPAYVKSVQLLGEMGLSFDLCLRPGDLADASQLADKCPDTRLILDHCGNADPKAWLSATRRGDQKPDHTVEPWKKEIAEIAKRKNTLCKISGIIARVTKEWSADDLAPIVNHCLDSFGPDRVIFGSDWPVCLLGAPLKAWTEALRQIVAARSEAEQKKLFSENAVKYYRL</sequence>
<dbReference type="Pfam" id="PF04909">
    <property type="entry name" value="Amidohydro_2"/>
    <property type="match status" value="1"/>
</dbReference>
<evidence type="ECO:0000313" key="4">
    <source>
        <dbReference type="Proteomes" id="UP000315017"/>
    </source>
</evidence>
<protein>
    <submittedName>
        <fullName evidence="3">Amidohydrolase</fullName>
    </submittedName>
</protein>
<dbReference type="AlphaFoldDB" id="A0A517Y528"/>
<keyword evidence="3" id="KW-0378">Hydrolase</keyword>
<dbReference type="InterPro" id="IPR052350">
    <property type="entry name" value="Metallo-dep_Lactonases"/>
</dbReference>
<dbReference type="KEGG" id="aagg:ETAA8_04190"/>